<dbReference type="InParanoid" id="A0A0G4H081"/>
<dbReference type="VEuPathDB" id="CryptoDB:Vbra_3434"/>
<dbReference type="OrthoDB" id="1933455at2759"/>
<dbReference type="FunCoup" id="A0A0G4H081">
    <property type="interactions" value="239"/>
</dbReference>
<dbReference type="SMART" id="SM00757">
    <property type="entry name" value="CRA"/>
    <property type="match status" value="1"/>
</dbReference>
<reference evidence="4 5" key="1">
    <citation type="submission" date="2014-11" db="EMBL/GenBank/DDBJ databases">
        <authorList>
            <person name="Zhu J."/>
            <person name="Qi W."/>
            <person name="Song R."/>
        </authorList>
    </citation>
    <scope>NUCLEOTIDE SEQUENCE [LARGE SCALE GENOMIC DNA]</scope>
</reference>
<dbReference type="Pfam" id="PF10607">
    <property type="entry name" value="CTLH"/>
    <property type="match status" value="1"/>
</dbReference>
<dbReference type="PANTHER" id="PTHR12170:SF2">
    <property type="entry name" value="E3 UBIQUITIN-PROTEIN TRANSFERASE MAEA"/>
    <property type="match status" value="1"/>
</dbReference>
<accession>A0A0G4H081</accession>
<sequence length="430" mass="47871">MNNGATGEAAAQRRSSAATDGSAGSAGSAPTSPSAEVPAYEYAFIKVPYECLMKAFRNLQKQVEKEVGATVTYIGRSCSEGARDECLTRMDRLINKLQNLKNKVEEASQEADMYVSRCQKRLRTLQEEPAIPVGHLGPHTLAGWQRDFSFDTYARKVDRMVYDYLARRGLTKTADALKEAADLEDMVDEEVFRQANEVLQSLQRHETAVALEWCTANKSRLKKLQSSFETQLHLQHVIGLMADKKAQEAVKYVRENLNPSDIEGCAELRKIMAMLAFVNIGTDKLPNEYMRLMEDSRWDLLTSLFNEACSQLYGFPPKPLLEILLQAGFFAMKSPLCEEHRSVTCPTCDPGWTQYLKDVPAPHHVQSTLVCGITGEPIAENDPPLASPAGFVYATSAIEALAAQSTNGYVECPRSRESYPIKSFQKVYVS</sequence>
<dbReference type="SMART" id="SM00667">
    <property type="entry name" value="LisH"/>
    <property type="match status" value="1"/>
</dbReference>
<dbReference type="InterPro" id="IPR006595">
    <property type="entry name" value="CTLH_C"/>
</dbReference>
<feature type="domain" description="CTLH" evidence="3">
    <location>
        <begin position="191"/>
        <end position="248"/>
    </location>
</feature>
<feature type="region of interest" description="Disordered" evidence="2">
    <location>
        <begin position="1"/>
        <end position="34"/>
    </location>
</feature>
<protein>
    <recommendedName>
        <fullName evidence="3">CTLH domain-containing protein</fullName>
    </recommendedName>
</protein>
<evidence type="ECO:0000313" key="5">
    <source>
        <dbReference type="Proteomes" id="UP000041254"/>
    </source>
</evidence>
<dbReference type="SMART" id="SM00668">
    <property type="entry name" value="CTLH"/>
    <property type="match status" value="1"/>
</dbReference>
<dbReference type="PhylomeDB" id="A0A0G4H081"/>
<gene>
    <name evidence="4" type="ORF">Vbra_3434</name>
</gene>
<dbReference type="InterPro" id="IPR006594">
    <property type="entry name" value="LisH"/>
</dbReference>
<feature type="coiled-coil region" evidence="1">
    <location>
        <begin position="83"/>
        <end position="117"/>
    </location>
</feature>
<dbReference type="EMBL" id="CDMY01000908">
    <property type="protein sequence ID" value="CEM36815.1"/>
    <property type="molecule type" value="Genomic_DNA"/>
</dbReference>
<dbReference type="InterPro" id="IPR013144">
    <property type="entry name" value="CRA_dom"/>
</dbReference>
<dbReference type="GO" id="GO:0005634">
    <property type="term" value="C:nucleus"/>
    <property type="evidence" value="ECO:0007669"/>
    <property type="project" value="TreeGrafter"/>
</dbReference>
<dbReference type="GO" id="GO:0005737">
    <property type="term" value="C:cytoplasm"/>
    <property type="evidence" value="ECO:0007669"/>
    <property type="project" value="TreeGrafter"/>
</dbReference>
<dbReference type="PROSITE" id="PS50897">
    <property type="entry name" value="CTLH"/>
    <property type="match status" value="1"/>
</dbReference>
<evidence type="ECO:0000313" key="4">
    <source>
        <dbReference type="EMBL" id="CEM36815.1"/>
    </source>
</evidence>
<dbReference type="CDD" id="cd16659">
    <property type="entry name" value="RING-Ubox_Emp"/>
    <property type="match status" value="1"/>
</dbReference>
<dbReference type="OMA" id="ANHETAR"/>
<evidence type="ECO:0000256" key="2">
    <source>
        <dbReference type="SAM" id="MobiDB-lite"/>
    </source>
</evidence>
<dbReference type="STRING" id="1169540.A0A0G4H081"/>
<dbReference type="Proteomes" id="UP000041254">
    <property type="component" value="Unassembled WGS sequence"/>
</dbReference>
<dbReference type="InterPro" id="IPR045098">
    <property type="entry name" value="Fyv10_fam"/>
</dbReference>
<name>A0A0G4H081_VITBC</name>
<dbReference type="GO" id="GO:0034657">
    <property type="term" value="C:GID complex"/>
    <property type="evidence" value="ECO:0007669"/>
    <property type="project" value="TreeGrafter"/>
</dbReference>
<keyword evidence="1" id="KW-0175">Coiled coil</keyword>
<feature type="compositionally biased region" description="Low complexity" evidence="2">
    <location>
        <begin position="15"/>
        <end position="34"/>
    </location>
</feature>
<evidence type="ECO:0000256" key="1">
    <source>
        <dbReference type="SAM" id="Coils"/>
    </source>
</evidence>
<evidence type="ECO:0000259" key="3">
    <source>
        <dbReference type="PROSITE" id="PS50897"/>
    </source>
</evidence>
<organism evidence="4 5">
    <name type="scientific">Vitrella brassicaformis (strain CCMP3155)</name>
    <dbReference type="NCBI Taxonomy" id="1169540"/>
    <lineage>
        <taxon>Eukaryota</taxon>
        <taxon>Sar</taxon>
        <taxon>Alveolata</taxon>
        <taxon>Colpodellida</taxon>
        <taxon>Vitrellaceae</taxon>
        <taxon>Vitrella</taxon>
    </lineage>
</organism>
<dbReference type="PROSITE" id="PS50896">
    <property type="entry name" value="LISH"/>
    <property type="match status" value="1"/>
</dbReference>
<dbReference type="GO" id="GO:0004842">
    <property type="term" value="F:ubiquitin-protein transferase activity"/>
    <property type="evidence" value="ECO:0007669"/>
    <property type="project" value="InterPro"/>
</dbReference>
<dbReference type="PANTHER" id="PTHR12170">
    <property type="entry name" value="MACROPHAGE ERYTHROBLAST ATTACHER-RELATED"/>
    <property type="match status" value="1"/>
</dbReference>
<proteinExistence type="predicted"/>
<dbReference type="GO" id="GO:0043161">
    <property type="term" value="P:proteasome-mediated ubiquitin-dependent protein catabolic process"/>
    <property type="evidence" value="ECO:0007669"/>
    <property type="project" value="InterPro"/>
</dbReference>
<dbReference type="AlphaFoldDB" id="A0A0G4H081"/>
<dbReference type="InterPro" id="IPR024964">
    <property type="entry name" value="CTLH/CRA"/>
</dbReference>
<keyword evidence="5" id="KW-1185">Reference proteome</keyword>